<gene>
    <name evidence="1" type="ORF">S12H4_49135</name>
</gene>
<name>X1TWT4_9ZZZZ</name>
<evidence type="ECO:0000313" key="1">
    <source>
        <dbReference type="EMBL" id="GAJ09729.1"/>
    </source>
</evidence>
<dbReference type="Pfam" id="PF12675">
    <property type="entry name" value="DUF3795"/>
    <property type="match status" value="1"/>
</dbReference>
<organism evidence="1">
    <name type="scientific">marine sediment metagenome</name>
    <dbReference type="NCBI Taxonomy" id="412755"/>
    <lineage>
        <taxon>unclassified sequences</taxon>
        <taxon>metagenomes</taxon>
        <taxon>ecological metagenomes</taxon>
    </lineage>
</organism>
<reference evidence="1" key="1">
    <citation type="journal article" date="2014" name="Front. Microbiol.">
        <title>High frequency of phylogenetically diverse reductive dehalogenase-homologous genes in deep subseafloor sedimentary metagenomes.</title>
        <authorList>
            <person name="Kawai M."/>
            <person name="Futagami T."/>
            <person name="Toyoda A."/>
            <person name="Takaki Y."/>
            <person name="Nishi S."/>
            <person name="Hori S."/>
            <person name="Arai W."/>
            <person name="Tsubouchi T."/>
            <person name="Morono Y."/>
            <person name="Uchiyama I."/>
            <person name="Ito T."/>
            <person name="Fujiyama A."/>
            <person name="Inagaki F."/>
            <person name="Takami H."/>
        </authorList>
    </citation>
    <scope>NUCLEOTIDE SEQUENCE</scope>
    <source>
        <strain evidence="1">Expedition CK06-06</strain>
    </source>
</reference>
<sequence length="114" mass="12988">MDKMIAFCGIVCTECPAFLATQKDDDNERTKVAELWSKEFKAEIKPEDINCDGCLSENGRLFGHCKVCEIRKCAQEKNVKNCAYCDDYACEKLNKFFEMAPDAKATLEEIRKSL</sequence>
<evidence type="ECO:0008006" key="2">
    <source>
        <dbReference type="Google" id="ProtNLM"/>
    </source>
</evidence>
<protein>
    <recommendedName>
        <fullName evidence="2">DUF3795 domain-containing protein</fullName>
    </recommendedName>
</protein>
<dbReference type="AlphaFoldDB" id="X1TWT4"/>
<comment type="caution">
    <text evidence="1">The sequence shown here is derived from an EMBL/GenBank/DDBJ whole genome shotgun (WGS) entry which is preliminary data.</text>
</comment>
<accession>X1TWT4</accession>
<dbReference type="InterPro" id="IPR024227">
    <property type="entry name" value="DUF3795"/>
</dbReference>
<dbReference type="EMBL" id="BARW01030790">
    <property type="protein sequence ID" value="GAJ09729.1"/>
    <property type="molecule type" value="Genomic_DNA"/>
</dbReference>
<proteinExistence type="predicted"/>